<keyword evidence="2" id="KW-0472">Membrane</keyword>
<feature type="region of interest" description="Disordered" evidence="1">
    <location>
        <begin position="90"/>
        <end position="110"/>
    </location>
</feature>
<feature type="region of interest" description="Disordered" evidence="1">
    <location>
        <begin position="140"/>
        <end position="256"/>
    </location>
</feature>
<dbReference type="AlphaFoldDB" id="A0A061RI64"/>
<reference evidence="3" key="1">
    <citation type="submission" date="2014-05" db="EMBL/GenBank/DDBJ databases">
        <title>The transcriptome of the halophilic microalga Tetraselmis sp. GSL018 isolated from the Great Salt Lake, Utah.</title>
        <authorList>
            <person name="Jinkerson R.E."/>
            <person name="D'Adamo S."/>
            <person name="Posewitz M.C."/>
        </authorList>
    </citation>
    <scope>NUCLEOTIDE SEQUENCE</scope>
    <source>
        <strain evidence="3">GSL018</strain>
    </source>
</reference>
<accession>A0A061RI64</accession>
<evidence type="ECO:0000313" key="3">
    <source>
        <dbReference type="EMBL" id="JAC70196.1"/>
    </source>
</evidence>
<feature type="compositionally biased region" description="Low complexity" evidence="1">
    <location>
        <begin position="238"/>
        <end position="256"/>
    </location>
</feature>
<evidence type="ECO:0000256" key="2">
    <source>
        <dbReference type="SAM" id="Phobius"/>
    </source>
</evidence>
<evidence type="ECO:0000256" key="1">
    <source>
        <dbReference type="SAM" id="MobiDB-lite"/>
    </source>
</evidence>
<keyword evidence="2" id="KW-1133">Transmembrane helix</keyword>
<keyword evidence="2" id="KW-0812">Transmembrane</keyword>
<organism evidence="3">
    <name type="scientific">Tetraselmis sp. GSL018</name>
    <dbReference type="NCBI Taxonomy" id="582737"/>
    <lineage>
        <taxon>Eukaryota</taxon>
        <taxon>Viridiplantae</taxon>
        <taxon>Chlorophyta</taxon>
        <taxon>core chlorophytes</taxon>
        <taxon>Chlorodendrophyceae</taxon>
        <taxon>Chlorodendrales</taxon>
        <taxon>Chlorodendraceae</taxon>
        <taxon>Tetraselmis</taxon>
    </lineage>
</organism>
<proteinExistence type="predicted"/>
<sequence>MEREVVSNRKNYFQLSFHLTVLFGGFALLTRSCRSPLLPTYCAPLPSSPPFRNVAEGQPGIGEGARSREAARGVGYRILGGIPYRGPGSDPAFRCRRSGRRQKRGSVGWGGNWGRGHAMNPPPPPFLLLFFCSSRIPPPSCSSEPYPETRPLGSDLRPLPLTAQAVPDGLRPHGNGDGASSSEDTDDETYLRRHQEMEEMERAVVPERSGNSKRRPMSKELPRGAAKQPPPPVPPVADPQQQPSSSQGGRPDSGCL</sequence>
<dbReference type="EMBL" id="GBEZ01016017">
    <property type="protein sequence ID" value="JAC70196.1"/>
    <property type="molecule type" value="Transcribed_RNA"/>
</dbReference>
<protein>
    <submittedName>
        <fullName evidence="3">Uncharacterized protein</fullName>
    </submittedName>
</protein>
<feature type="compositionally biased region" description="Basic and acidic residues" evidence="1">
    <location>
        <begin position="189"/>
        <end position="205"/>
    </location>
</feature>
<gene>
    <name evidence="3" type="ORF">TSPGSL018_4684</name>
</gene>
<feature type="transmembrane region" description="Helical" evidence="2">
    <location>
        <begin position="12"/>
        <end position="29"/>
    </location>
</feature>
<feature type="compositionally biased region" description="Pro residues" evidence="1">
    <location>
        <begin position="228"/>
        <end position="237"/>
    </location>
</feature>
<feature type="compositionally biased region" description="Basic residues" evidence="1">
    <location>
        <begin position="94"/>
        <end position="104"/>
    </location>
</feature>
<name>A0A061RI64_9CHLO</name>